<evidence type="ECO:0000256" key="5">
    <source>
        <dbReference type="ARBA" id="ARBA00022737"/>
    </source>
</evidence>
<dbReference type="InterPro" id="IPR001841">
    <property type="entry name" value="Znf_RING"/>
</dbReference>
<dbReference type="InterPro" id="IPR018957">
    <property type="entry name" value="Znf_C3HC4_RING-type"/>
</dbReference>
<feature type="region of interest" description="Disordered" evidence="10">
    <location>
        <begin position="291"/>
        <end position="320"/>
    </location>
</feature>
<dbReference type="RefSeq" id="XP_005089036.1">
    <property type="nucleotide sequence ID" value="XM_005088979.3"/>
</dbReference>
<feature type="compositionally biased region" description="Basic and acidic residues" evidence="10">
    <location>
        <begin position="294"/>
        <end position="314"/>
    </location>
</feature>
<keyword evidence="8" id="KW-0862">Zinc</keyword>
<dbReference type="GeneID" id="101852365"/>
<feature type="region of interest" description="Disordered" evidence="10">
    <location>
        <begin position="777"/>
        <end position="800"/>
    </location>
</feature>
<proteinExistence type="predicted"/>
<evidence type="ECO:0000259" key="11">
    <source>
        <dbReference type="PROSITE" id="PS50089"/>
    </source>
</evidence>
<feature type="compositionally biased region" description="Low complexity" evidence="10">
    <location>
        <begin position="395"/>
        <end position="410"/>
    </location>
</feature>
<reference evidence="14" key="1">
    <citation type="submission" date="2025-08" db="UniProtKB">
        <authorList>
            <consortium name="RefSeq"/>
        </authorList>
    </citation>
    <scope>IDENTIFICATION</scope>
</reference>
<dbReference type="PROSITE" id="PS51873">
    <property type="entry name" value="TRIAD"/>
    <property type="match status" value="1"/>
</dbReference>
<evidence type="ECO:0000256" key="10">
    <source>
        <dbReference type="SAM" id="MobiDB-lite"/>
    </source>
</evidence>
<dbReference type="Pfam" id="PF22191">
    <property type="entry name" value="IBR_1"/>
    <property type="match status" value="1"/>
</dbReference>
<protein>
    <recommendedName>
        <fullName evidence="2">RBR-type E3 ubiquitin transferase</fullName>
        <ecNumber evidence="2">2.3.2.31</ecNumber>
    </recommendedName>
</protein>
<dbReference type="Gene3D" id="3.30.40.10">
    <property type="entry name" value="Zinc/RING finger domain, C3HC4 (zinc finger)"/>
    <property type="match status" value="1"/>
</dbReference>
<evidence type="ECO:0000313" key="14">
    <source>
        <dbReference type="RefSeq" id="XP_005089036.1"/>
    </source>
</evidence>
<dbReference type="SMART" id="SM00647">
    <property type="entry name" value="IBR"/>
    <property type="match status" value="2"/>
</dbReference>
<evidence type="ECO:0000256" key="6">
    <source>
        <dbReference type="ARBA" id="ARBA00022771"/>
    </source>
</evidence>
<comment type="catalytic activity">
    <reaction evidence="1">
        <text>[E2 ubiquitin-conjugating enzyme]-S-ubiquitinyl-L-cysteine + [acceptor protein]-L-lysine = [E2 ubiquitin-conjugating enzyme]-L-cysteine + [acceptor protein]-N(6)-ubiquitinyl-L-lysine.</text>
        <dbReference type="EC" id="2.3.2.31"/>
    </reaction>
</comment>
<keyword evidence="7" id="KW-0833">Ubl conjugation pathway</keyword>
<dbReference type="CDD" id="cd16773">
    <property type="entry name" value="RING-HC_RBR_TRIAD1"/>
    <property type="match status" value="1"/>
</dbReference>
<keyword evidence="13" id="KW-1185">Reference proteome</keyword>
<keyword evidence="5" id="KW-0677">Repeat</keyword>
<dbReference type="InterPro" id="IPR017907">
    <property type="entry name" value="Znf_RING_CS"/>
</dbReference>
<dbReference type="InterPro" id="IPR044066">
    <property type="entry name" value="TRIAD_supradom"/>
</dbReference>
<evidence type="ECO:0000256" key="1">
    <source>
        <dbReference type="ARBA" id="ARBA00001798"/>
    </source>
</evidence>
<dbReference type="PROSITE" id="PS00518">
    <property type="entry name" value="ZF_RING_1"/>
    <property type="match status" value="1"/>
</dbReference>
<dbReference type="Pfam" id="PF00097">
    <property type="entry name" value="zf-C3HC4"/>
    <property type="match status" value="1"/>
</dbReference>
<keyword evidence="6 9" id="KW-0863">Zinc-finger</keyword>
<dbReference type="PANTHER" id="PTHR11685">
    <property type="entry name" value="RBR FAMILY RING FINGER AND IBR DOMAIN-CONTAINING"/>
    <property type="match status" value="1"/>
</dbReference>
<dbReference type="PROSITE" id="PS50089">
    <property type="entry name" value="ZF_RING_2"/>
    <property type="match status" value="1"/>
</dbReference>
<evidence type="ECO:0000256" key="8">
    <source>
        <dbReference type="ARBA" id="ARBA00022833"/>
    </source>
</evidence>
<feature type="domain" description="RING-type" evidence="11">
    <location>
        <begin position="620"/>
        <end position="670"/>
    </location>
</feature>
<dbReference type="SMART" id="SM00184">
    <property type="entry name" value="RING"/>
    <property type="match status" value="2"/>
</dbReference>
<dbReference type="CDD" id="cd20336">
    <property type="entry name" value="Rcat_RBR"/>
    <property type="match status" value="1"/>
</dbReference>
<dbReference type="Proteomes" id="UP000694888">
    <property type="component" value="Unplaced"/>
</dbReference>
<feature type="compositionally biased region" description="Basic and acidic residues" evidence="10">
    <location>
        <begin position="337"/>
        <end position="347"/>
    </location>
</feature>
<sequence length="1053" mass="119625">MVYKVCKGGVRSGNTLRGLHTLKSNRYGRHACLIGSSSMTSRDVTKMVTSSTDDAMVTETVQSTDVILSLNKKQRWQLPATMRHMIRNGYFGRGAMVSVLERHKLKRRANCVSFVSNKGKVTSVQPTQKRYFSFNLDNIDEEQSNRQKKRQMSKAMSAMKKPREIKDKRSPWKTIQVFTKAGDDTKTEDVKNVLSSTKPEYRMEIFYPCPKTCSLAFNPKYTDVMIDVNEEGKQEIKAVKNPGSKKPRRRHRKRLTTSSWAKMGTEEIEEDLNQMWDEVYQEDYSPVVSSEVTAEEKAETETDLFETHNSDLRSKHNGNNNENLWSSLIAHAEKARELCTQRTDSPRKRSASKPSATSLDEEELKPHLKALPDGNEFRPPSMWPTLRRHWRKKPQQPTKQKPVKQQPVEQQPEEQTETKRIPEYVDLFSFRIIASSKETCPEELKNKFGHLYAEAECQPRTFVINVSDDVKNIFCSSRTERENSAFISYLVFTYDGHYDDGLDSYKVAFNSYVCKSTEHIQKSIPFHTFSIDDVINQVFEILLDMKSENLLEFVRTPFISDSTNDLFRFVSDKLQVKVESFYPSQEISKLRFTELEQNTDLFSMTLSQLGSSGEDYDIFCQICYESVTPSHVDSLPGTALTKCGHVFCNDCWKTHIRTRMADGVVKIMCPGYDCDVTVGQVTLLSLVHVSEVAQLLQRQKEDEVETSEDSKWCPNPTCGRVIKMEAKAITPDMSYDVTCACGLSVCFSCLGPAHWPAHCEQAGEYTGRLYDISLPKEVEDDPKENASPPAQSKPKEKPEAMRVEGRLCPRCRRFIEKNGGCPHMSCKCGHQFCWTCLAPLNGHIVCKPDYAYLYEMTRTLLVRQVKPKALAQPLGVTPEEPRKTCGGKSRLSMYQRALQQRLEGNRHHSTKEIKALALAIATAASKDDELKRELVVLPGVDQNSSIGDAESVSSTTNHVTRFLQSCEASKRALHHVAEFTFVLLHDVPQSVDKRRVLALANDISGYCSFLRSILEGGQHQQPRTLVKRLLDIQTWARRAVGALLKTANKLKAS</sequence>
<dbReference type="SUPFAM" id="SSF57850">
    <property type="entry name" value="RING/U-box"/>
    <property type="match status" value="3"/>
</dbReference>
<dbReference type="InterPro" id="IPR031127">
    <property type="entry name" value="E3_UB_ligase_RBR"/>
</dbReference>
<evidence type="ECO:0000256" key="2">
    <source>
        <dbReference type="ARBA" id="ARBA00012251"/>
    </source>
</evidence>
<dbReference type="Gene3D" id="1.20.120.1750">
    <property type="match status" value="1"/>
</dbReference>
<evidence type="ECO:0000256" key="4">
    <source>
        <dbReference type="ARBA" id="ARBA00022723"/>
    </source>
</evidence>
<gene>
    <name evidence="14" type="primary">LOC101852365</name>
</gene>
<feature type="region of interest" description="Disordered" evidence="10">
    <location>
        <begin position="142"/>
        <end position="167"/>
    </location>
</feature>
<keyword evidence="4" id="KW-0479">Metal-binding</keyword>
<dbReference type="Pfam" id="PF01485">
    <property type="entry name" value="IBR"/>
    <property type="match status" value="1"/>
</dbReference>
<evidence type="ECO:0000259" key="12">
    <source>
        <dbReference type="PROSITE" id="PS51873"/>
    </source>
</evidence>
<dbReference type="InterPro" id="IPR002867">
    <property type="entry name" value="IBR_dom"/>
</dbReference>
<feature type="domain" description="RING-type" evidence="12">
    <location>
        <begin position="616"/>
        <end position="860"/>
    </location>
</feature>
<organism evidence="13 14">
    <name type="scientific">Aplysia californica</name>
    <name type="common">California sea hare</name>
    <dbReference type="NCBI Taxonomy" id="6500"/>
    <lineage>
        <taxon>Eukaryota</taxon>
        <taxon>Metazoa</taxon>
        <taxon>Spiralia</taxon>
        <taxon>Lophotrochozoa</taxon>
        <taxon>Mollusca</taxon>
        <taxon>Gastropoda</taxon>
        <taxon>Heterobranchia</taxon>
        <taxon>Euthyneura</taxon>
        <taxon>Tectipleura</taxon>
        <taxon>Aplysiida</taxon>
        <taxon>Aplysioidea</taxon>
        <taxon>Aplysiidae</taxon>
        <taxon>Aplysia</taxon>
    </lineage>
</organism>
<dbReference type="InterPro" id="IPR013083">
    <property type="entry name" value="Znf_RING/FYVE/PHD"/>
</dbReference>
<evidence type="ECO:0000256" key="7">
    <source>
        <dbReference type="ARBA" id="ARBA00022786"/>
    </source>
</evidence>
<dbReference type="EC" id="2.3.2.31" evidence="2"/>
<evidence type="ECO:0000256" key="9">
    <source>
        <dbReference type="PROSITE-ProRule" id="PRU00175"/>
    </source>
</evidence>
<feature type="region of interest" description="Disordered" evidence="10">
    <location>
        <begin position="337"/>
        <end position="418"/>
    </location>
</feature>
<keyword evidence="3" id="KW-0808">Transferase</keyword>
<evidence type="ECO:0000256" key="3">
    <source>
        <dbReference type="ARBA" id="ARBA00022679"/>
    </source>
</evidence>
<name>A0ABM0JA86_APLCA</name>
<accession>A0ABM0JA86</accession>
<evidence type="ECO:0000313" key="13">
    <source>
        <dbReference type="Proteomes" id="UP000694888"/>
    </source>
</evidence>